<dbReference type="SUPFAM" id="SSF48403">
    <property type="entry name" value="Ankyrin repeat"/>
    <property type="match status" value="2"/>
</dbReference>
<organism evidence="6 7">
    <name type="scientific">Tritrichomonas musculus</name>
    <dbReference type="NCBI Taxonomy" id="1915356"/>
    <lineage>
        <taxon>Eukaryota</taxon>
        <taxon>Metamonada</taxon>
        <taxon>Parabasalia</taxon>
        <taxon>Tritrichomonadida</taxon>
        <taxon>Tritrichomonadidae</taxon>
        <taxon>Tritrichomonas</taxon>
    </lineage>
</organism>
<evidence type="ECO:0000256" key="4">
    <source>
        <dbReference type="SAM" id="MobiDB-lite"/>
    </source>
</evidence>
<dbReference type="PROSITE" id="PS50088">
    <property type="entry name" value="ANK_REPEAT"/>
    <property type="match status" value="4"/>
</dbReference>
<feature type="compositionally biased region" description="Basic and acidic residues" evidence="4">
    <location>
        <begin position="816"/>
        <end position="833"/>
    </location>
</feature>
<keyword evidence="7" id="KW-1185">Reference proteome</keyword>
<feature type="repeat" description="ANK" evidence="3">
    <location>
        <begin position="461"/>
        <end position="494"/>
    </location>
</feature>
<comment type="caution">
    <text evidence="6">The sequence shown here is derived from an EMBL/GenBank/DDBJ whole genome shotgun (WGS) entry which is preliminary data.</text>
</comment>
<keyword evidence="5" id="KW-0812">Transmembrane</keyword>
<evidence type="ECO:0000256" key="1">
    <source>
        <dbReference type="ARBA" id="ARBA00022737"/>
    </source>
</evidence>
<keyword evidence="5" id="KW-0472">Membrane</keyword>
<dbReference type="PANTHER" id="PTHR24198">
    <property type="entry name" value="ANKYRIN REPEAT AND PROTEIN KINASE DOMAIN-CONTAINING PROTEIN"/>
    <property type="match status" value="1"/>
</dbReference>
<dbReference type="PANTHER" id="PTHR24198:SF165">
    <property type="entry name" value="ANKYRIN REPEAT-CONTAINING PROTEIN-RELATED"/>
    <property type="match status" value="1"/>
</dbReference>
<keyword evidence="1" id="KW-0677">Repeat</keyword>
<evidence type="ECO:0000256" key="5">
    <source>
        <dbReference type="SAM" id="Phobius"/>
    </source>
</evidence>
<dbReference type="InterPro" id="IPR002110">
    <property type="entry name" value="Ankyrin_rpt"/>
</dbReference>
<dbReference type="Proteomes" id="UP001470230">
    <property type="component" value="Unassembled WGS sequence"/>
</dbReference>
<dbReference type="Gene3D" id="1.25.40.20">
    <property type="entry name" value="Ankyrin repeat-containing domain"/>
    <property type="match status" value="3"/>
</dbReference>
<evidence type="ECO:0000313" key="7">
    <source>
        <dbReference type="Proteomes" id="UP001470230"/>
    </source>
</evidence>
<dbReference type="Pfam" id="PF12796">
    <property type="entry name" value="Ank_2"/>
    <property type="match status" value="3"/>
</dbReference>
<evidence type="ECO:0000313" key="6">
    <source>
        <dbReference type="EMBL" id="KAK8866965.1"/>
    </source>
</evidence>
<protein>
    <recommendedName>
        <fullName evidence="8">DUF3447 domain-containing protein</fullName>
    </recommendedName>
</protein>
<accession>A0ABR2IPW6</accession>
<feature type="transmembrane region" description="Helical" evidence="5">
    <location>
        <begin position="989"/>
        <end position="1006"/>
    </location>
</feature>
<feature type="repeat" description="ANK" evidence="3">
    <location>
        <begin position="888"/>
        <end position="910"/>
    </location>
</feature>
<feature type="repeat" description="ANK" evidence="3">
    <location>
        <begin position="956"/>
        <end position="979"/>
    </location>
</feature>
<keyword evidence="2 3" id="KW-0040">ANK repeat</keyword>
<dbReference type="EMBL" id="JAPFFF010000015">
    <property type="protein sequence ID" value="KAK8866965.1"/>
    <property type="molecule type" value="Genomic_DNA"/>
</dbReference>
<keyword evidence="5" id="KW-1133">Transmembrane helix</keyword>
<name>A0ABR2IPW6_9EUKA</name>
<dbReference type="Pfam" id="PF00023">
    <property type="entry name" value="Ank"/>
    <property type="match status" value="1"/>
</dbReference>
<evidence type="ECO:0008006" key="8">
    <source>
        <dbReference type="Google" id="ProtNLM"/>
    </source>
</evidence>
<reference evidence="6 7" key="1">
    <citation type="submission" date="2024-04" db="EMBL/GenBank/DDBJ databases">
        <title>Tritrichomonas musculus Genome.</title>
        <authorList>
            <person name="Alves-Ferreira E."/>
            <person name="Grigg M."/>
            <person name="Lorenzi H."/>
            <person name="Galac M."/>
        </authorList>
    </citation>
    <scope>NUCLEOTIDE SEQUENCE [LARGE SCALE GENOMIC DNA]</scope>
    <source>
        <strain evidence="6 7">EAF2021</strain>
    </source>
</reference>
<evidence type="ECO:0000256" key="3">
    <source>
        <dbReference type="PROSITE-ProRule" id="PRU00023"/>
    </source>
</evidence>
<feature type="region of interest" description="Disordered" evidence="4">
    <location>
        <begin position="815"/>
        <end position="845"/>
    </location>
</feature>
<dbReference type="InterPro" id="IPR036770">
    <property type="entry name" value="Ankyrin_rpt-contain_sf"/>
</dbReference>
<dbReference type="SMART" id="SM00248">
    <property type="entry name" value="ANK"/>
    <property type="match status" value="15"/>
</dbReference>
<gene>
    <name evidence="6" type="ORF">M9Y10_009934</name>
</gene>
<evidence type="ECO:0000256" key="2">
    <source>
        <dbReference type="ARBA" id="ARBA00023043"/>
    </source>
</evidence>
<sequence>MILNNFEMQFHFGAEILMSNSNIHLKPNIELLFNGISYQILKEAAISYSNIIREYFEENPGSQCILIDFKDSTFSNQDILNSFISNLFLWKPIVINSSNYDTLKSIASLFQIPSLEETLTHFQQIIEKKDDFFENKFPELFDNNRIEKILSNLNETNFEDLIDIIHAKDQPNIFAHELYKACISRPMKIELYIQFLTKLNFNFIKAFMNQMKNKMTMNNINDLKLFPYENRFIYHEIKKNNEILNPENFFKINFPNEVNFFDQSNDDSIEIAIKKDDIDMLQAITSTIEDINQIFIQSGKNERISFLHNGKMNLLEYSAFLGSIKCFKFLLLNHVAPSKRLPSYAVCSGDSEILRICSQQKECVFDGQALVNSIIYRQKSFFDWINSNQMKILINDLNNLINSDFAFVFDDINLFVKEISKSTINNELFHSIQLNNFYFAEILLHFQETSLSPQRNKYSKENVTPLIYAIMNDNTDIVELILSQNGYDINYKNSNGISALIAACKVNNNDIVSLLLKVKGIDINCVNRLNETPLQIAVMNENVDIVKLLLSQPKIQVDTQNTSVFYFINFYSTPLHDSCKIKNNEIFNLLLHNSLKLFSLKNSSHQTPLHCLVFNNNLNAFQIIKENSTFFESARNNINKKDATLKTPLEYACSDIDKYEMVKTLVDTFDNIDLNGDENDDFSPLYFACESNAINIVSFLLNQDKINVNKQNGYSKMTALVFACSKNFNEIVGLILKHPKVDVNLADCDGKTSLHFAIEQKNEEIVNLLLNENLTININIVDKYRLASPLHYACETGNLNIINALINFSQKSQKNKNSEEINSDRKISEEKVFDNQNSEEISNDRKISEEKVFDNQNSEEKNFDENNCEVKSDAIKIDSLEFNCKDKQNRTPLHIAVNSNFVDCVELLLKVPNIEINATDVNKIVPLHLACKNKNVDIVKLLVSCNEIDINAQDSSGFTALHYACESGNEEIVSILLNKEGILTDVEDQILLIIFFSYFGFHYFVFK</sequence>
<dbReference type="PROSITE" id="PS50297">
    <property type="entry name" value="ANK_REP_REGION"/>
    <property type="match status" value="3"/>
</dbReference>
<proteinExistence type="predicted"/>
<feature type="repeat" description="ANK" evidence="3">
    <location>
        <begin position="749"/>
        <end position="778"/>
    </location>
</feature>